<feature type="domain" description="Reverse transcriptase RNase H-like" evidence="8">
    <location>
        <begin position="467"/>
        <end position="515"/>
    </location>
</feature>
<accession>A0ABQ5FN83</accession>
<evidence type="ECO:0000256" key="6">
    <source>
        <dbReference type="ARBA" id="ARBA00022918"/>
    </source>
</evidence>
<dbReference type="CDD" id="cd01647">
    <property type="entry name" value="RT_LTR"/>
    <property type="match status" value="1"/>
</dbReference>
<keyword evidence="4" id="KW-0255">Endonuclease</keyword>
<evidence type="ECO:0000256" key="3">
    <source>
        <dbReference type="ARBA" id="ARBA00022722"/>
    </source>
</evidence>
<dbReference type="InterPro" id="IPR000477">
    <property type="entry name" value="RT_dom"/>
</dbReference>
<dbReference type="Pfam" id="PF17917">
    <property type="entry name" value="RT_RNaseH"/>
    <property type="match status" value="1"/>
</dbReference>
<dbReference type="InterPro" id="IPR041373">
    <property type="entry name" value="RT_RNaseH"/>
</dbReference>
<reference evidence="9" key="2">
    <citation type="submission" date="2022-01" db="EMBL/GenBank/DDBJ databases">
        <authorList>
            <person name="Yamashiro T."/>
            <person name="Shiraishi A."/>
            <person name="Satake H."/>
            <person name="Nakayama K."/>
        </authorList>
    </citation>
    <scope>NUCLEOTIDE SEQUENCE</scope>
</reference>
<proteinExistence type="predicted"/>
<keyword evidence="2" id="KW-0548">Nucleotidyltransferase</keyword>
<keyword evidence="10" id="KW-1185">Reference proteome</keyword>
<evidence type="ECO:0000256" key="2">
    <source>
        <dbReference type="ARBA" id="ARBA00022695"/>
    </source>
</evidence>
<name>A0ABQ5FN83_9ASTR</name>
<evidence type="ECO:0000256" key="4">
    <source>
        <dbReference type="ARBA" id="ARBA00022759"/>
    </source>
</evidence>
<keyword evidence="3" id="KW-0540">Nuclease</keyword>
<keyword evidence="1" id="KW-0808">Transferase</keyword>
<organism evidence="9 10">
    <name type="scientific">Tanacetum coccineum</name>
    <dbReference type="NCBI Taxonomy" id="301880"/>
    <lineage>
        <taxon>Eukaryota</taxon>
        <taxon>Viridiplantae</taxon>
        <taxon>Streptophyta</taxon>
        <taxon>Embryophyta</taxon>
        <taxon>Tracheophyta</taxon>
        <taxon>Spermatophyta</taxon>
        <taxon>Magnoliopsida</taxon>
        <taxon>eudicotyledons</taxon>
        <taxon>Gunneridae</taxon>
        <taxon>Pentapetalae</taxon>
        <taxon>asterids</taxon>
        <taxon>campanulids</taxon>
        <taxon>Asterales</taxon>
        <taxon>Asteraceae</taxon>
        <taxon>Asteroideae</taxon>
        <taxon>Anthemideae</taxon>
        <taxon>Anthemidinae</taxon>
        <taxon>Tanacetum</taxon>
    </lineage>
</organism>
<evidence type="ECO:0000256" key="5">
    <source>
        <dbReference type="ARBA" id="ARBA00022801"/>
    </source>
</evidence>
<evidence type="ECO:0000313" key="9">
    <source>
        <dbReference type="EMBL" id="GJT64771.1"/>
    </source>
</evidence>
<evidence type="ECO:0000256" key="1">
    <source>
        <dbReference type="ARBA" id="ARBA00022679"/>
    </source>
</evidence>
<gene>
    <name evidence="9" type="ORF">Tco_1016251</name>
</gene>
<dbReference type="Proteomes" id="UP001151760">
    <property type="component" value="Unassembled WGS sequence"/>
</dbReference>
<reference evidence="9" key="1">
    <citation type="journal article" date="2022" name="Int. J. Mol. Sci.">
        <title>Draft Genome of Tanacetum Coccineum: Genomic Comparison of Closely Related Tanacetum-Family Plants.</title>
        <authorList>
            <person name="Yamashiro T."/>
            <person name="Shiraishi A."/>
            <person name="Nakayama K."/>
            <person name="Satake H."/>
        </authorList>
    </citation>
    <scope>NUCLEOTIDE SEQUENCE</scope>
</reference>
<comment type="caution">
    <text evidence="9">The sequence shown here is derived from an EMBL/GenBank/DDBJ whole genome shotgun (WGS) entry which is preliminary data.</text>
</comment>
<dbReference type="Pfam" id="PF00078">
    <property type="entry name" value="RVT_1"/>
    <property type="match status" value="1"/>
</dbReference>
<evidence type="ECO:0000259" key="7">
    <source>
        <dbReference type="Pfam" id="PF00078"/>
    </source>
</evidence>
<dbReference type="InterPro" id="IPR043502">
    <property type="entry name" value="DNA/RNA_pol_sf"/>
</dbReference>
<dbReference type="PANTHER" id="PTHR24559:SF444">
    <property type="entry name" value="REVERSE TRANSCRIPTASE DOMAIN-CONTAINING PROTEIN"/>
    <property type="match status" value="1"/>
</dbReference>
<keyword evidence="6 9" id="KW-0695">RNA-directed DNA polymerase</keyword>
<dbReference type="Gene3D" id="3.10.10.10">
    <property type="entry name" value="HIV Type 1 Reverse Transcriptase, subunit A, domain 1"/>
    <property type="match status" value="1"/>
</dbReference>
<feature type="domain" description="Reverse transcriptase" evidence="7">
    <location>
        <begin position="361"/>
        <end position="428"/>
    </location>
</feature>
<dbReference type="PANTHER" id="PTHR24559">
    <property type="entry name" value="TRANSPOSON TY3-I GAG-POL POLYPROTEIN"/>
    <property type="match status" value="1"/>
</dbReference>
<dbReference type="GO" id="GO:0003964">
    <property type="term" value="F:RNA-directed DNA polymerase activity"/>
    <property type="evidence" value="ECO:0007669"/>
    <property type="project" value="UniProtKB-KW"/>
</dbReference>
<protein>
    <submittedName>
        <fullName evidence="9">Reverse transcriptase domain-containing protein</fullName>
    </submittedName>
</protein>
<dbReference type="InterPro" id="IPR053134">
    <property type="entry name" value="RNA-dir_DNA_polymerase"/>
</dbReference>
<evidence type="ECO:0000313" key="10">
    <source>
        <dbReference type="Proteomes" id="UP001151760"/>
    </source>
</evidence>
<keyword evidence="5" id="KW-0378">Hydrolase</keyword>
<dbReference type="SUPFAM" id="SSF56672">
    <property type="entry name" value="DNA/RNA polymerases"/>
    <property type="match status" value="1"/>
</dbReference>
<dbReference type="EMBL" id="BQNB010017576">
    <property type="protein sequence ID" value="GJT64771.1"/>
    <property type="molecule type" value="Genomic_DNA"/>
</dbReference>
<sequence>MADYRNEAQMLHAPIEGYDDAIVVPPIIDNNFRAWHPLINLVQSNKFTEFDSYLALADLGASINLMPLSIWKKLQLSGLTETRMKVDLIDVTCEEYSQEVLGFSDSVAYNNPSPHFDPIVSTSSPTLTPFDESDFLLFEEADAFIAIDDEPVSPVFNATYYDPEGDILILEALLNNDPLPSPDQGDYYPGIQKDLKVVEPKESSLEPKESSLEPKDEIPEVELKELPPHLEYAFLEENNKLPVIISKDLSQEEKTSLINVLKNRKQAIAWKLSDIRGIDPEFCSHKILLEDDYQPSVQHQRRVNPKIHDVIKKEVEKLLDAGLIYPISDSPWVSPVHCVPKKGGMTIVKNEENELVPTRLVTGWRVCIDYRKLNEATCKDHFPLPFMDQMLKRLASNEFYCFLDGFSGYFQIPIDPKDQEKTTFTCPYRTFAYRRHKISRKGIEVDKAKVDVISKLPHPTTVKGIRIVYAFEKFRSYLIMNKSVVTRDHSLLKLPFSQEDAKARLLRWVLLLQEFDFKVIDTKGAKNYAADHLSRLENPYKNTFDPKEITETFPLETLSVLTSKDQSTPWFADFANYHAGNFIKKGMSTQEKNKFFKDVKHYFWDDPFLFKTCADQIIRRCVDGKEAFEILEACHSGPTGGHYGANFNANEDF</sequence>
<evidence type="ECO:0000259" key="8">
    <source>
        <dbReference type="Pfam" id="PF17917"/>
    </source>
</evidence>